<proteinExistence type="inferred from homology"/>
<evidence type="ECO:0000313" key="2">
    <source>
        <dbReference type="EMBL" id="CAH2030492.1"/>
    </source>
</evidence>
<dbReference type="EMBL" id="OW150024">
    <property type="protein sequence ID" value="CAH2030492.1"/>
    <property type="molecule type" value="Genomic_DNA"/>
</dbReference>
<sequence>MDSTLLNILACPACNGPLEQAGNNQGLLCRTCGLLFPMIDDIPVLLLEEAERLQETEP</sequence>
<dbReference type="Proteomes" id="UP001295463">
    <property type="component" value="Chromosome"/>
</dbReference>
<name>A0ABM9D5L6_9BACT</name>
<gene>
    <name evidence="2" type="ORF">GEAMG1_0680</name>
</gene>
<dbReference type="SUPFAM" id="SSF158997">
    <property type="entry name" value="Trm112p-like"/>
    <property type="match status" value="1"/>
</dbReference>
<accession>A0ABM9D5L6</accession>
<evidence type="ECO:0000313" key="3">
    <source>
        <dbReference type="Proteomes" id="UP001295463"/>
    </source>
</evidence>
<dbReference type="PANTHER" id="PTHR33505:SF4">
    <property type="entry name" value="PROTEIN PREY, MITOCHONDRIAL"/>
    <property type="match status" value="1"/>
</dbReference>
<keyword evidence="3" id="KW-1185">Reference proteome</keyword>
<dbReference type="Gene3D" id="2.20.25.10">
    <property type="match status" value="1"/>
</dbReference>
<protein>
    <recommendedName>
        <fullName evidence="1">UPF0434 protein GEAMG1_0680</fullName>
    </recommendedName>
</protein>
<dbReference type="PANTHER" id="PTHR33505">
    <property type="entry name" value="ZGC:162634"/>
    <property type="match status" value="1"/>
</dbReference>
<dbReference type="InterPro" id="IPR005651">
    <property type="entry name" value="Trm112-like"/>
</dbReference>
<dbReference type="Pfam" id="PF03966">
    <property type="entry name" value="Trm112p"/>
    <property type="match status" value="1"/>
</dbReference>
<organism evidence="2 3">
    <name type="scientific">Trichlorobacter ammonificans</name>
    <dbReference type="NCBI Taxonomy" id="2916410"/>
    <lineage>
        <taxon>Bacteria</taxon>
        <taxon>Pseudomonadati</taxon>
        <taxon>Thermodesulfobacteriota</taxon>
        <taxon>Desulfuromonadia</taxon>
        <taxon>Geobacterales</taxon>
        <taxon>Geobacteraceae</taxon>
        <taxon>Trichlorobacter</taxon>
    </lineage>
</organism>
<comment type="similarity">
    <text evidence="1">Belongs to the UPF0434 family.</text>
</comment>
<reference evidence="2 3" key="1">
    <citation type="submission" date="2022-03" db="EMBL/GenBank/DDBJ databases">
        <authorList>
            <person name="Koch H."/>
        </authorList>
    </citation>
    <scope>NUCLEOTIDE SEQUENCE [LARGE SCALE GENOMIC DNA]</scope>
    <source>
        <strain evidence="2 3">G1</strain>
    </source>
</reference>
<dbReference type="HAMAP" id="MF_01187">
    <property type="entry name" value="UPF0434"/>
    <property type="match status" value="1"/>
</dbReference>
<dbReference type="RefSeq" id="WP_305731427.1">
    <property type="nucleotide sequence ID" value="NZ_OW150024.1"/>
</dbReference>
<evidence type="ECO:0000256" key="1">
    <source>
        <dbReference type="HAMAP-Rule" id="MF_01187"/>
    </source>
</evidence>